<dbReference type="PROSITE" id="PS50076">
    <property type="entry name" value="DNAJ_2"/>
    <property type="match status" value="1"/>
</dbReference>
<dbReference type="PANTHER" id="PTHR44579:SF4">
    <property type="entry name" value="J DOMAIN-CONTAINING PROTEIN"/>
    <property type="match status" value="1"/>
</dbReference>
<dbReference type="CDD" id="cd06257">
    <property type="entry name" value="DnaJ"/>
    <property type="match status" value="1"/>
</dbReference>
<feature type="domain" description="J" evidence="1">
    <location>
        <begin position="68"/>
        <end position="140"/>
    </location>
</feature>
<dbReference type="Pfam" id="PF13370">
    <property type="entry name" value="Fer4_13"/>
    <property type="match status" value="1"/>
</dbReference>
<dbReference type="InterPro" id="IPR001623">
    <property type="entry name" value="DnaJ_domain"/>
</dbReference>
<evidence type="ECO:0000259" key="1">
    <source>
        <dbReference type="PROSITE" id="PS50076"/>
    </source>
</evidence>
<dbReference type="Gene3D" id="1.10.287.110">
    <property type="entry name" value="DnaJ domain"/>
    <property type="match status" value="1"/>
</dbReference>
<protein>
    <recommendedName>
        <fullName evidence="1">J domain-containing protein</fullName>
    </recommendedName>
</protein>
<dbReference type="SMART" id="SM00271">
    <property type="entry name" value="DnaJ"/>
    <property type="match status" value="1"/>
</dbReference>
<dbReference type="PANTHER" id="PTHR44579">
    <property type="entry name" value="OS01G0730500 PROTEIN"/>
    <property type="match status" value="1"/>
</dbReference>
<dbReference type="EMBL" id="EF677311">
    <property type="protein sequence ID" value="ABR17144.1"/>
    <property type="molecule type" value="mRNA"/>
</dbReference>
<accession>B8LNB4</accession>
<proteinExistence type="evidence at transcript level"/>
<evidence type="ECO:0000313" key="2">
    <source>
        <dbReference type="EMBL" id="ABR17144.1"/>
    </source>
</evidence>
<organism evidence="2">
    <name type="scientific">Picea sitchensis</name>
    <name type="common">Sitka spruce</name>
    <name type="synonym">Pinus sitchensis</name>
    <dbReference type="NCBI Taxonomy" id="3332"/>
    <lineage>
        <taxon>Eukaryota</taxon>
        <taxon>Viridiplantae</taxon>
        <taxon>Streptophyta</taxon>
        <taxon>Embryophyta</taxon>
        <taxon>Tracheophyta</taxon>
        <taxon>Spermatophyta</taxon>
        <taxon>Pinopsida</taxon>
        <taxon>Pinidae</taxon>
        <taxon>Conifers I</taxon>
        <taxon>Pinales</taxon>
        <taxon>Pinaceae</taxon>
        <taxon>Picea</taxon>
    </lineage>
</organism>
<dbReference type="Pfam" id="PF00226">
    <property type="entry name" value="DnaJ"/>
    <property type="match status" value="1"/>
</dbReference>
<name>B8LNB4_PICSI</name>
<dbReference type="Gene3D" id="3.30.70.20">
    <property type="match status" value="1"/>
</dbReference>
<reference evidence="2" key="1">
    <citation type="submission" date="2007-06" db="EMBL/GenBank/DDBJ databases">
        <title>Full length cDNA sequences from Sitka Spruce (Picea sitchensis).</title>
        <authorList>
            <person name="Ralph S.G."/>
            <person name="Chun H.E."/>
            <person name="Liao N."/>
            <person name="Ali J."/>
            <person name="Reid K."/>
            <person name="Kolosova N."/>
            <person name="Cooper N."/>
            <person name="Cullis C."/>
            <person name="Jancsik S."/>
            <person name="Moore R."/>
            <person name="Mayo M."/>
            <person name="Wagner S."/>
            <person name="Holt R.A."/>
            <person name="Jones S.J.M."/>
            <person name="Marra M.A."/>
            <person name="Ritland C.E."/>
            <person name="Ritland K."/>
            <person name="Bohlmann J."/>
        </authorList>
    </citation>
    <scope>NUCLEOTIDE SEQUENCE</scope>
    <source>
        <tissue evidence="2">Green portion of the leader tissue</tissue>
    </source>
</reference>
<dbReference type="SUPFAM" id="SSF46565">
    <property type="entry name" value="Chaperone J-domain"/>
    <property type="match status" value="1"/>
</dbReference>
<dbReference type="AlphaFoldDB" id="B8LNB4"/>
<sequence>MEMAHLHFLRHSPFFIPQVPKVYRIISNSASRSDGQYWSKRARRRQRGRVNCSDNGEIGGEEWLARANPLEVLGLQDEYCTEDEIKAAFRAKVKEFHPDVYKGPGNASSIVQRVIKAYEILIKRISQGEYLQRSSSDPFEEPDCEALDIFVNEFLCIGKGCPYSCVTRAPHVFSYAPDTRCARAISQGQGEDYQVQLAVGQCPRNCIFYVTPTQRVILEELLARALESNDYLTEASMLESLIARANFENNRYQGRPKRNAKKSTKWVDWY</sequence>
<dbReference type="InterPro" id="IPR036869">
    <property type="entry name" value="J_dom_sf"/>
</dbReference>